<evidence type="ECO:0000313" key="1">
    <source>
        <dbReference type="EMBL" id="PSJ25919.1"/>
    </source>
</evidence>
<dbReference type="OrthoDB" id="9769871at2"/>
<reference evidence="1 2" key="1">
    <citation type="submission" date="2018-03" db="EMBL/GenBank/DDBJ databases">
        <title>Chitinolytic properties of Streptosporangium nondiastaticum TBG75A20.</title>
        <authorList>
            <person name="Gayathri V."/>
            <person name="Shiburaj S."/>
        </authorList>
    </citation>
    <scope>NUCLEOTIDE SEQUENCE [LARGE SCALE GENOMIC DNA]</scope>
    <source>
        <strain evidence="1 2">TBG75A20</strain>
    </source>
</reference>
<protein>
    <submittedName>
        <fullName evidence="1">Uncharacterized protein</fullName>
    </submittedName>
</protein>
<organism evidence="1 2">
    <name type="scientific">Streptosporangium nondiastaticum</name>
    <dbReference type="NCBI Taxonomy" id="35764"/>
    <lineage>
        <taxon>Bacteria</taxon>
        <taxon>Bacillati</taxon>
        <taxon>Actinomycetota</taxon>
        <taxon>Actinomycetes</taxon>
        <taxon>Streptosporangiales</taxon>
        <taxon>Streptosporangiaceae</taxon>
        <taxon>Streptosporangium</taxon>
    </lineage>
</organism>
<dbReference type="RefSeq" id="WP_106680215.1">
    <property type="nucleotide sequence ID" value="NZ_PXWG01000095.1"/>
</dbReference>
<sequence length="350" mass="40853">MDATSIRHDRFCYYADVRDGRSPERPKALWRTSAGTGTWEYWSTIDWAWRQAGERRVVTSAPAREDLVPLDEQDAERLQGDRQGWAEYWVSYTEEPGPRFIFHSVIRRRFSPEGVKCEFSNSHLLWKQTRILTDEAGEGWGIQAAREEADEVLHELKGRPGITELGESGPHSPRPFDSFRYFITGDDPEDPWGLWRLDADGQWQHFSALEWGWFPEFWGDDFTVVLGVKLENSPQKPAAAKNMTEIEAEHARKLEAKRDIWIADHWLYWLYDDKHANGEPPVGVARRRRDTRSWHDELFFGKGTWRGDTDLVRRFPDYRENTYPWIEKVDRVAAEQAIAELFGLTGVIEP</sequence>
<dbReference type="Proteomes" id="UP000242427">
    <property type="component" value="Unassembled WGS sequence"/>
</dbReference>
<dbReference type="AlphaFoldDB" id="A0A9X7JLZ0"/>
<name>A0A9X7JLZ0_9ACTN</name>
<keyword evidence="2" id="KW-1185">Reference proteome</keyword>
<accession>A0A9X7JLZ0</accession>
<dbReference type="EMBL" id="PXWG01000095">
    <property type="protein sequence ID" value="PSJ25919.1"/>
    <property type="molecule type" value="Genomic_DNA"/>
</dbReference>
<proteinExistence type="predicted"/>
<evidence type="ECO:0000313" key="2">
    <source>
        <dbReference type="Proteomes" id="UP000242427"/>
    </source>
</evidence>
<gene>
    <name evidence="1" type="ORF">B7P34_25555</name>
</gene>
<comment type="caution">
    <text evidence="1">The sequence shown here is derived from an EMBL/GenBank/DDBJ whole genome shotgun (WGS) entry which is preliminary data.</text>
</comment>